<dbReference type="WBParaSite" id="SPAL_0000165500.1">
    <property type="protein sequence ID" value="SPAL_0000165500.1"/>
    <property type="gene ID" value="SPAL_0000165500"/>
</dbReference>
<dbReference type="AlphaFoldDB" id="A0A0N5B6G6"/>
<organism evidence="1 2">
    <name type="scientific">Strongyloides papillosus</name>
    <name type="common">Intestinal threadworm</name>
    <dbReference type="NCBI Taxonomy" id="174720"/>
    <lineage>
        <taxon>Eukaryota</taxon>
        <taxon>Metazoa</taxon>
        <taxon>Ecdysozoa</taxon>
        <taxon>Nematoda</taxon>
        <taxon>Chromadorea</taxon>
        <taxon>Rhabditida</taxon>
        <taxon>Tylenchina</taxon>
        <taxon>Panagrolaimomorpha</taxon>
        <taxon>Strongyloidoidea</taxon>
        <taxon>Strongyloididae</taxon>
        <taxon>Strongyloides</taxon>
    </lineage>
</organism>
<evidence type="ECO:0000313" key="2">
    <source>
        <dbReference type="WBParaSite" id="SPAL_0000165500.1"/>
    </source>
</evidence>
<sequence length="356" mass="40083">MQYIFYQVKLLFIISIFSFVFLQNIECQDKFIKRKPRILYKSTSDDSLLLEESSSDNKEIENISVNLDESEETIEPFIFTTSIPSVSPQPPGIALTIEDEFQTTTLDSLIANSMTTYSIPSSTTKDDFSLEDDESVEKDKTNNIETTSHSIIESSSSHNADLKKSEGVNSFDNSELNNQYVFSVPEEKIVLTTESSKLIENNELNNLDDKDFILIDSKTPTMSPVTVTDDFTSTTETTSINTTSMSSDIPFNTSDKFVINEYNTIVNEGNYTKKVKKSCPEIEICNPGCGISIDSDGCQRCTCLWIPKFCMETAECNGPEYICEYGKCLCNNNYTQDMERSGICIPKPDNLKQNEI</sequence>
<dbReference type="Proteomes" id="UP000046392">
    <property type="component" value="Unplaced"/>
</dbReference>
<proteinExistence type="predicted"/>
<accession>A0A0N5B6G6</accession>
<keyword evidence="1" id="KW-1185">Reference proteome</keyword>
<reference evidence="2" key="1">
    <citation type="submission" date="2017-02" db="UniProtKB">
        <authorList>
            <consortium name="WormBaseParasite"/>
        </authorList>
    </citation>
    <scope>IDENTIFICATION</scope>
</reference>
<evidence type="ECO:0000313" key="1">
    <source>
        <dbReference type="Proteomes" id="UP000046392"/>
    </source>
</evidence>
<name>A0A0N5B6G6_STREA</name>
<protein>
    <submittedName>
        <fullName evidence="2">TIL domain-containing protein</fullName>
    </submittedName>
</protein>